<accession>A0A8H7YQ21</accession>
<comment type="caution">
    <text evidence="1">The sequence shown here is derived from an EMBL/GenBank/DDBJ whole genome shotgun (WGS) entry which is preliminary data.</text>
</comment>
<name>A0A8H7YQ21_AJECA</name>
<dbReference type="Proteomes" id="UP000670092">
    <property type="component" value="Unassembled WGS sequence"/>
</dbReference>
<proteinExistence type="predicted"/>
<reference evidence="1 2" key="1">
    <citation type="submission" date="2021-01" db="EMBL/GenBank/DDBJ databases">
        <title>Chromosome-level genome assembly of a human fungal pathogen reveals clustering of transcriptionally co-regulated genes.</title>
        <authorList>
            <person name="Voorhies M."/>
            <person name="Cohen S."/>
            <person name="Shea T.P."/>
            <person name="Petrus S."/>
            <person name="Munoz J.F."/>
            <person name="Poplawski S."/>
            <person name="Goldman W.E."/>
            <person name="Michael T."/>
            <person name="Cuomo C.A."/>
            <person name="Sil A."/>
            <person name="Beyhan S."/>
        </authorList>
    </citation>
    <scope>NUCLEOTIDE SEQUENCE [LARGE SCALE GENOMIC DNA]</scope>
    <source>
        <strain evidence="1 2">G184AR</strain>
    </source>
</reference>
<organism evidence="1 2">
    <name type="scientific">Ajellomyces capsulatus</name>
    <name type="common">Darling's disease fungus</name>
    <name type="synonym">Histoplasma capsulatum</name>
    <dbReference type="NCBI Taxonomy" id="5037"/>
    <lineage>
        <taxon>Eukaryota</taxon>
        <taxon>Fungi</taxon>
        <taxon>Dikarya</taxon>
        <taxon>Ascomycota</taxon>
        <taxon>Pezizomycotina</taxon>
        <taxon>Eurotiomycetes</taxon>
        <taxon>Eurotiomycetidae</taxon>
        <taxon>Onygenales</taxon>
        <taxon>Ajellomycetaceae</taxon>
        <taxon>Histoplasma</taxon>
    </lineage>
</organism>
<evidence type="ECO:0000313" key="1">
    <source>
        <dbReference type="EMBL" id="KAG5293564.1"/>
    </source>
</evidence>
<dbReference type="AlphaFoldDB" id="A0A8H7YQ21"/>
<dbReference type="VEuPathDB" id="FungiDB:I7I52_04917"/>
<gene>
    <name evidence="1" type="ORF">I7I52_04917</name>
</gene>
<sequence length="91" mass="10805">MFEHPAVGCFFLETSHFSWCSPLCFHLYKYFIILENRVRICQLHSIHPFSGSACLPFSHRRHIRYVSDNVYQRMLLRHLMEVDFDKGNLGG</sequence>
<dbReference type="EMBL" id="JAEVHI010000004">
    <property type="protein sequence ID" value="KAG5293564.1"/>
    <property type="molecule type" value="Genomic_DNA"/>
</dbReference>
<evidence type="ECO:0000313" key="2">
    <source>
        <dbReference type="Proteomes" id="UP000670092"/>
    </source>
</evidence>
<protein>
    <submittedName>
        <fullName evidence="1">Uncharacterized protein</fullName>
    </submittedName>
</protein>